<reference evidence="10 11" key="1">
    <citation type="submission" date="2017-06" db="EMBL/GenBank/DDBJ databases">
        <authorList>
            <person name="Kim H.J."/>
            <person name="Triplett B.A."/>
        </authorList>
    </citation>
    <scope>NUCLEOTIDE SEQUENCE [LARGE SCALE GENOMIC DNA]</scope>
    <source>
        <strain evidence="10 11">MWH-VicM1</strain>
    </source>
</reference>
<gene>
    <name evidence="10" type="ORF">SAMN06295916_0962</name>
</gene>
<dbReference type="GO" id="GO:0032259">
    <property type="term" value="P:methylation"/>
    <property type="evidence" value="ECO:0007669"/>
    <property type="project" value="UniProtKB-KW"/>
</dbReference>
<dbReference type="CDD" id="cd11572">
    <property type="entry name" value="RlmI_M_like"/>
    <property type="match status" value="1"/>
</dbReference>
<evidence type="ECO:0000256" key="7">
    <source>
        <dbReference type="ARBA" id="ARBA00022884"/>
    </source>
</evidence>
<dbReference type="InterPro" id="IPR015947">
    <property type="entry name" value="PUA-like_sf"/>
</dbReference>
<evidence type="ECO:0000256" key="3">
    <source>
        <dbReference type="ARBA" id="ARBA00022552"/>
    </source>
</evidence>
<dbReference type="RefSeq" id="WP_088812813.1">
    <property type="nucleotide sequence ID" value="NZ_FYEX01000001.1"/>
</dbReference>
<dbReference type="GO" id="GO:0008168">
    <property type="term" value="F:methyltransferase activity"/>
    <property type="evidence" value="ECO:0007669"/>
    <property type="project" value="UniProtKB-KW"/>
</dbReference>
<dbReference type="GO" id="GO:0006364">
    <property type="term" value="P:rRNA processing"/>
    <property type="evidence" value="ECO:0007669"/>
    <property type="project" value="UniProtKB-KW"/>
</dbReference>
<evidence type="ECO:0000256" key="6">
    <source>
        <dbReference type="ARBA" id="ARBA00022691"/>
    </source>
</evidence>
<dbReference type="InterPro" id="IPR002478">
    <property type="entry name" value="PUA"/>
</dbReference>
<dbReference type="PANTHER" id="PTHR42873">
    <property type="entry name" value="RIBOSOMAL RNA LARGE SUBUNIT METHYLTRANSFERASE"/>
    <property type="match status" value="1"/>
</dbReference>
<dbReference type="InterPro" id="IPR019614">
    <property type="entry name" value="SAM-dep_methyl-trfase"/>
</dbReference>
<dbReference type="Gene3D" id="3.40.50.150">
    <property type="entry name" value="Vaccinia Virus protein VP39"/>
    <property type="match status" value="1"/>
</dbReference>
<keyword evidence="11" id="KW-1185">Reference proteome</keyword>
<dbReference type="SUPFAM" id="SSF53335">
    <property type="entry name" value="S-adenosyl-L-methionine-dependent methyltransferases"/>
    <property type="match status" value="1"/>
</dbReference>
<keyword evidence="7" id="KW-0694">RNA-binding</keyword>
<evidence type="ECO:0000313" key="10">
    <source>
        <dbReference type="EMBL" id="SNC63797.1"/>
    </source>
</evidence>
<organism evidence="10 11">
    <name type="scientific">Polynucleobacter victoriensis</name>
    <dbReference type="NCBI Taxonomy" id="2049319"/>
    <lineage>
        <taxon>Bacteria</taxon>
        <taxon>Pseudomonadati</taxon>
        <taxon>Pseudomonadota</taxon>
        <taxon>Betaproteobacteria</taxon>
        <taxon>Burkholderiales</taxon>
        <taxon>Burkholderiaceae</taxon>
        <taxon>Polynucleobacter</taxon>
    </lineage>
</organism>
<keyword evidence="5 10" id="KW-0808">Transferase</keyword>
<evidence type="ECO:0000256" key="8">
    <source>
        <dbReference type="ARBA" id="ARBA00038091"/>
    </source>
</evidence>
<dbReference type="PANTHER" id="PTHR42873:SF1">
    <property type="entry name" value="S-ADENOSYLMETHIONINE-DEPENDENT METHYLTRANSFERASE DOMAIN-CONTAINING PROTEIN"/>
    <property type="match status" value="1"/>
</dbReference>
<comment type="similarity">
    <text evidence="8">Belongs to the methyltransferase superfamily. RlmI family.</text>
</comment>
<evidence type="ECO:0000256" key="1">
    <source>
        <dbReference type="ARBA" id="ARBA00004496"/>
    </source>
</evidence>
<proteinExistence type="inferred from homology"/>
<dbReference type="CDD" id="cd02440">
    <property type="entry name" value="AdoMet_MTases"/>
    <property type="match status" value="1"/>
</dbReference>
<sequence length="401" mass="44522">MQASIVLKSGKERPVLRRHPWVYSNAIDRFEGKVYPGSTVNVLSHDGKFLAKGLYSPSSQIRVRILTWDEKKVIDHAFFKGRVSKAIEHRAQWVKNTNAIRLIFGESDGLPGLVVDQYADTLVCQFLFVGMEHWKDAIVQALVKQTNCKRIVERSDAAVRAREGLEPHVGVLFGEMPDAPIEVNECGVLYSVDVLNGHKTGFYVDQRDSRDLLSQLAKDKEVLNMFCYTGGFSLAALKGGAKHVTSVDSSGEALAMAQKQMVLNGFDASRATWLDSDAFAVLTQFRKEGRQFDIVVLDPPKFAPSSHHLDKALRAYKEINRAGMQLLRPGGLLFTFSCSGAVDSALFEKTVAMASAEAMTHSSDFEMDFRLMKRLSSGADHPLLTSFPEGDYLKGLMLQRA</sequence>
<dbReference type="InterPro" id="IPR029063">
    <property type="entry name" value="SAM-dependent_MTases_sf"/>
</dbReference>
<protein>
    <submittedName>
        <fullName evidence="10">23S rRNA (Cytosine1962-C5)-methyltransferase</fullName>
    </submittedName>
</protein>
<evidence type="ECO:0000256" key="2">
    <source>
        <dbReference type="ARBA" id="ARBA00022490"/>
    </source>
</evidence>
<dbReference type="Gene3D" id="2.30.130.10">
    <property type="entry name" value="PUA domain"/>
    <property type="match status" value="1"/>
</dbReference>
<feature type="domain" description="PUA" evidence="9">
    <location>
        <begin position="3"/>
        <end position="88"/>
    </location>
</feature>
<dbReference type="Gene3D" id="3.30.750.80">
    <property type="entry name" value="RNA methyltransferase domain (HRMD) like"/>
    <property type="match status" value="1"/>
</dbReference>
<evidence type="ECO:0000259" key="9">
    <source>
        <dbReference type="SMART" id="SM00359"/>
    </source>
</evidence>
<comment type="subcellular location">
    <subcellularLocation>
        <location evidence="1">Cytoplasm</location>
    </subcellularLocation>
</comment>
<keyword evidence="2" id="KW-0963">Cytoplasm</keyword>
<accession>A0A212TCJ8</accession>
<dbReference type="OrthoDB" id="9805492at2"/>
<dbReference type="Pfam" id="PF17785">
    <property type="entry name" value="PUA_3"/>
    <property type="match status" value="1"/>
</dbReference>
<dbReference type="SMART" id="SM00359">
    <property type="entry name" value="PUA"/>
    <property type="match status" value="1"/>
</dbReference>
<evidence type="ECO:0000256" key="5">
    <source>
        <dbReference type="ARBA" id="ARBA00022679"/>
    </source>
</evidence>
<dbReference type="InterPro" id="IPR041532">
    <property type="entry name" value="RlmI-like_PUA"/>
</dbReference>
<dbReference type="SUPFAM" id="SSF88697">
    <property type="entry name" value="PUA domain-like"/>
    <property type="match status" value="1"/>
</dbReference>
<keyword evidence="6" id="KW-0949">S-adenosyl-L-methionine</keyword>
<dbReference type="EMBL" id="FYEX01000001">
    <property type="protein sequence ID" value="SNC63797.1"/>
    <property type="molecule type" value="Genomic_DNA"/>
</dbReference>
<dbReference type="InterPro" id="IPR036974">
    <property type="entry name" value="PUA_sf"/>
</dbReference>
<keyword evidence="4 10" id="KW-0489">Methyltransferase</keyword>
<dbReference type="Proteomes" id="UP000197215">
    <property type="component" value="Unassembled WGS sequence"/>
</dbReference>
<evidence type="ECO:0000313" key="11">
    <source>
        <dbReference type="Proteomes" id="UP000197215"/>
    </source>
</evidence>
<dbReference type="GO" id="GO:0003723">
    <property type="term" value="F:RNA binding"/>
    <property type="evidence" value="ECO:0007669"/>
    <property type="project" value="UniProtKB-KW"/>
</dbReference>
<keyword evidence="3" id="KW-0698">rRNA processing</keyword>
<name>A0A212TCJ8_9BURK</name>
<dbReference type="PROSITE" id="PS50890">
    <property type="entry name" value="PUA"/>
    <property type="match status" value="1"/>
</dbReference>
<dbReference type="GO" id="GO:0005737">
    <property type="term" value="C:cytoplasm"/>
    <property type="evidence" value="ECO:0007669"/>
    <property type="project" value="UniProtKB-SubCell"/>
</dbReference>
<dbReference type="AlphaFoldDB" id="A0A212TCJ8"/>
<dbReference type="Pfam" id="PF10672">
    <property type="entry name" value="Methyltrans_SAM"/>
    <property type="match status" value="1"/>
</dbReference>
<evidence type="ECO:0000256" key="4">
    <source>
        <dbReference type="ARBA" id="ARBA00022603"/>
    </source>
</evidence>
<dbReference type="CDD" id="cd21153">
    <property type="entry name" value="PUA_RlmI"/>
    <property type="match status" value="1"/>
</dbReference>